<protein>
    <recommendedName>
        <fullName evidence="6">FAD-binding domain-containing protein</fullName>
    </recommendedName>
</protein>
<organism evidence="7 8">
    <name type="scientific">Mycena chlorophos</name>
    <name type="common">Agaric fungus</name>
    <name type="synonym">Agaricus chlorophos</name>
    <dbReference type="NCBI Taxonomy" id="658473"/>
    <lineage>
        <taxon>Eukaryota</taxon>
        <taxon>Fungi</taxon>
        <taxon>Dikarya</taxon>
        <taxon>Basidiomycota</taxon>
        <taxon>Agaricomycotina</taxon>
        <taxon>Agaricomycetes</taxon>
        <taxon>Agaricomycetidae</taxon>
        <taxon>Agaricales</taxon>
        <taxon>Marasmiineae</taxon>
        <taxon>Mycenaceae</taxon>
        <taxon>Mycena</taxon>
    </lineage>
</organism>
<dbReference type="PANTHER" id="PTHR43004:SF19">
    <property type="entry name" value="BINDING MONOOXYGENASE, PUTATIVE (JCVI)-RELATED"/>
    <property type="match status" value="1"/>
</dbReference>
<proteinExistence type="inferred from homology"/>
<evidence type="ECO:0000313" key="7">
    <source>
        <dbReference type="EMBL" id="GAT58083.1"/>
    </source>
</evidence>
<keyword evidence="8" id="KW-1185">Reference proteome</keyword>
<comment type="similarity">
    <text evidence="2">Belongs to the PheA/TfdB FAD monooxygenase family.</text>
</comment>
<dbReference type="InterPro" id="IPR050641">
    <property type="entry name" value="RIFMO-like"/>
</dbReference>
<dbReference type="InterPro" id="IPR002938">
    <property type="entry name" value="FAD-bd"/>
</dbReference>
<evidence type="ECO:0000256" key="4">
    <source>
        <dbReference type="ARBA" id="ARBA00022827"/>
    </source>
</evidence>
<dbReference type="InterPro" id="IPR036249">
    <property type="entry name" value="Thioredoxin-like_sf"/>
</dbReference>
<dbReference type="Gene3D" id="3.40.30.20">
    <property type="match status" value="1"/>
</dbReference>
<dbReference type="Proteomes" id="UP000815677">
    <property type="component" value="Unassembled WGS sequence"/>
</dbReference>
<gene>
    <name evidence="7" type="ORF">MCHLO_14550</name>
</gene>
<feature type="domain" description="FAD-binding" evidence="6">
    <location>
        <begin position="5"/>
        <end position="353"/>
    </location>
</feature>
<evidence type="ECO:0000259" key="6">
    <source>
        <dbReference type="Pfam" id="PF01494"/>
    </source>
</evidence>
<dbReference type="EMBL" id="DF849573">
    <property type="protein sequence ID" value="GAT58083.1"/>
    <property type="molecule type" value="Genomic_DNA"/>
</dbReference>
<dbReference type="InterPro" id="IPR036188">
    <property type="entry name" value="FAD/NAD-bd_sf"/>
</dbReference>
<dbReference type="Pfam" id="PF01494">
    <property type="entry name" value="FAD_binding_3"/>
    <property type="match status" value="1"/>
</dbReference>
<name>A0ABQ0M413_MYCCL</name>
<dbReference type="PANTHER" id="PTHR43004">
    <property type="entry name" value="TRK SYSTEM POTASSIUM UPTAKE PROTEIN"/>
    <property type="match status" value="1"/>
</dbReference>
<dbReference type="Gene3D" id="3.50.50.60">
    <property type="entry name" value="FAD/NAD(P)-binding domain"/>
    <property type="match status" value="1"/>
</dbReference>
<dbReference type="InterPro" id="IPR038220">
    <property type="entry name" value="PHOX_C_sf"/>
</dbReference>
<dbReference type="PRINTS" id="PR00420">
    <property type="entry name" value="RNGMNOXGNASE"/>
</dbReference>
<dbReference type="SUPFAM" id="SSF52833">
    <property type="entry name" value="Thioredoxin-like"/>
    <property type="match status" value="1"/>
</dbReference>
<evidence type="ECO:0000256" key="3">
    <source>
        <dbReference type="ARBA" id="ARBA00022630"/>
    </source>
</evidence>
<keyword evidence="3" id="KW-0285">Flavoprotein</keyword>
<dbReference type="Gene3D" id="3.30.70.2450">
    <property type="match status" value="1"/>
</dbReference>
<evidence type="ECO:0000256" key="2">
    <source>
        <dbReference type="ARBA" id="ARBA00007801"/>
    </source>
</evidence>
<accession>A0ABQ0M413</accession>
<evidence type="ECO:0000256" key="1">
    <source>
        <dbReference type="ARBA" id="ARBA00001974"/>
    </source>
</evidence>
<comment type="cofactor">
    <cofactor evidence="1">
        <name>FAD</name>
        <dbReference type="ChEBI" id="CHEBI:57692"/>
    </cofactor>
</comment>
<sequence length="546" mass="59732">MSTPSVLISGAGPSGLVLAIILVQSGISVRIIEKQTHHPIGSRGTGVQPRTLELYDILGCLAAIEKAGTFSSPVAKYKPGVKEPIYTATMSEWVEPSPCVPRSNPILLPQYVHEQILRDRLAAFGCTVELGSELRSFEQHLDHVVAHITTTNATGQSKDETATFKWLVSTDGARSSVRKQLGIGFPGKVLTEGWVVIGDIVVEDLDGLELGMWHQWSAGPNKFVYLRSNGKYREWMFTCPRLQEDTTMTREEFIEYFYSVSERRGVKFGEMSWVSNYRPSGRIADSLRSRRVFIAGDAAHVHSPTGGQGLNSSVQDSFNLGWKLALVETGAASDSLLDSYNDERRPVITQMLAMTSDLLRKTVEQIESKDDSKLKNEAWKRGGEFWMLGVNYAGSRIILGDGDVTAPTAAYSYKPGEHVRAAYRAPDASGLVLADGTETTFFHLFSMARHTILVFGTADAASVVESLGKLPKQLFKVVRVLPKDTGAAQQTIDGVTVIRDTKGYAHDGYIIPTDQSTIVVVRPDAVVGAVVADASGVENYLKKVFI</sequence>
<evidence type="ECO:0000256" key="5">
    <source>
        <dbReference type="ARBA" id="ARBA00023002"/>
    </source>
</evidence>
<dbReference type="SUPFAM" id="SSF51905">
    <property type="entry name" value="FAD/NAD(P)-binding domain"/>
    <property type="match status" value="1"/>
</dbReference>
<keyword evidence="5" id="KW-0560">Oxidoreductase</keyword>
<keyword evidence="4" id="KW-0274">FAD</keyword>
<reference evidence="7" key="1">
    <citation type="submission" date="2014-09" db="EMBL/GenBank/DDBJ databases">
        <title>Genome sequence of the luminous mushroom Mycena chlorophos for searching fungal bioluminescence genes.</title>
        <authorList>
            <person name="Tanaka Y."/>
            <person name="Kasuga D."/>
            <person name="Oba Y."/>
            <person name="Hase S."/>
            <person name="Sato K."/>
            <person name="Oba Y."/>
            <person name="Sakakibara Y."/>
        </authorList>
    </citation>
    <scope>NUCLEOTIDE SEQUENCE</scope>
</reference>
<evidence type="ECO:0000313" key="8">
    <source>
        <dbReference type="Proteomes" id="UP000815677"/>
    </source>
</evidence>